<evidence type="ECO:0000313" key="2">
    <source>
        <dbReference type="EMBL" id="HIS24146.1"/>
    </source>
</evidence>
<sequence length="379" mass="43006">MNKLKLKKSDIVLIVIFVVAIAANVVARLSVSFSDFYVQKIYPIISTPFIFLSWLVSFSIGELMIAAGVAAVLIGLPVLIVFSIVKRKNKPLVKKVSKTCLRVVLWALAYVFATETFNCFIMYQCSTFSSRYFPETEHTEELLIETIGDVSVRLAELYNEFERGEDGYIVLDESYIEECKTAMKNISNEYSQLSGYYPNPKKIYSSFFMSQQGIIGLYIPFAFEATYNRDTQDISKPSTICHELSHLKGVIQEDEASFVAMVACFNSDSPAVRYSGYLDAFYYLYSDASELIGTEYEQALAEAIACVPSQVWDYDLYSYKADYWEENKDKEIIPTETVEAVSDALTEANLQFNDVEEGIMIYYRVTELLMDYCASGGYI</sequence>
<dbReference type="EMBL" id="DVIR01000015">
    <property type="protein sequence ID" value="HIS24146.1"/>
    <property type="molecule type" value="Genomic_DNA"/>
</dbReference>
<name>A0A9D1EMW8_9FIRM</name>
<organism evidence="2 3">
    <name type="scientific">Candidatus Faeciplasma gallinarum</name>
    <dbReference type="NCBI Taxonomy" id="2840799"/>
    <lineage>
        <taxon>Bacteria</taxon>
        <taxon>Bacillati</taxon>
        <taxon>Bacillota</taxon>
        <taxon>Clostridia</taxon>
        <taxon>Eubacteriales</taxon>
        <taxon>Oscillospiraceae</taxon>
        <taxon>Oscillospiraceae incertae sedis</taxon>
        <taxon>Candidatus Faeciplasma</taxon>
    </lineage>
</organism>
<proteinExistence type="predicted"/>
<comment type="caution">
    <text evidence="2">The sequence shown here is derived from an EMBL/GenBank/DDBJ whole genome shotgun (WGS) entry which is preliminary data.</text>
</comment>
<keyword evidence="1" id="KW-0472">Membrane</keyword>
<accession>A0A9D1EMW8</accession>
<reference evidence="2" key="1">
    <citation type="submission" date="2020-10" db="EMBL/GenBank/DDBJ databases">
        <authorList>
            <person name="Gilroy R."/>
        </authorList>
    </citation>
    <scope>NUCLEOTIDE SEQUENCE</scope>
    <source>
        <strain evidence="2">CHK157-1446</strain>
    </source>
</reference>
<protein>
    <submittedName>
        <fullName evidence="2">DUF3810 domain-containing protein</fullName>
    </submittedName>
</protein>
<dbReference type="Pfam" id="PF12725">
    <property type="entry name" value="DUF3810"/>
    <property type="match status" value="1"/>
</dbReference>
<keyword evidence="1" id="KW-0812">Transmembrane</keyword>
<dbReference type="InterPro" id="IPR024294">
    <property type="entry name" value="DUF3810"/>
</dbReference>
<evidence type="ECO:0000313" key="3">
    <source>
        <dbReference type="Proteomes" id="UP000823982"/>
    </source>
</evidence>
<dbReference type="Proteomes" id="UP000823982">
    <property type="component" value="Unassembled WGS sequence"/>
</dbReference>
<dbReference type="AlphaFoldDB" id="A0A9D1EMW8"/>
<evidence type="ECO:0000256" key="1">
    <source>
        <dbReference type="SAM" id="Phobius"/>
    </source>
</evidence>
<feature type="transmembrane region" description="Helical" evidence="1">
    <location>
        <begin position="51"/>
        <end position="82"/>
    </location>
</feature>
<gene>
    <name evidence="2" type="ORF">IAD01_01925</name>
</gene>
<keyword evidence="1" id="KW-1133">Transmembrane helix</keyword>
<reference evidence="2" key="2">
    <citation type="journal article" date="2021" name="PeerJ">
        <title>Extensive microbial diversity within the chicken gut microbiome revealed by metagenomics and culture.</title>
        <authorList>
            <person name="Gilroy R."/>
            <person name="Ravi A."/>
            <person name="Getino M."/>
            <person name="Pursley I."/>
            <person name="Horton D.L."/>
            <person name="Alikhan N.F."/>
            <person name="Baker D."/>
            <person name="Gharbi K."/>
            <person name="Hall N."/>
            <person name="Watson M."/>
            <person name="Adriaenssens E.M."/>
            <person name="Foster-Nyarko E."/>
            <person name="Jarju S."/>
            <person name="Secka A."/>
            <person name="Antonio M."/>
            <person name="Oren A."/>
            <person name="Chaudhuri R.R."/>
            <person name="La Ragione R."/>
            <person name="Hildebrand F."/>
            <person name="Pallen M.J."/>
        </authorList>
    </citation>
    <scope>NUCLEOTIDE SEQUENCE</scope>
    <source>
        <strain evidence="2">CHK157-1446</strain>
    </source>
</reference>
<feature type="transmembrane region" description="Helical" evidence="1">
    <location>
        <begin position="12"/>
        <end position="31"/>
    </location>
</feature>
<feature type="transmembrane region" description="Helical" evidence="1">
    <location>
        <begin position="103"/>
        <end position="123"/>
    </location>
</feature>